<dbReference type="Gene3D" id="3.20.20.140">
    <property type="entry name" value="Metal-dependent hydrolases"/>
    <property type="match status" value="1"/>
</dbReference>
<evidence type="ECO:0000259" key="1">
    <source>
        <dbReference type="SMART" id="SM00481"/>
    </source>
</evidence>
<evidence type="ECO:0000313" key="3">
    <source>
        <dbReference type="Proteomes" id="UP000224563"/>
    </source>
</evidence>
<dbReference type="Gene3D" id="1.10.150.650">
    <property type="match status" value="1"/>
</dbReference>
<feature type="domain" description="Polymerase/histidinol phosphatase N-terminal" evidence="1">
    <location>
        <begin position="11"/>
        <end position="76"/>
    </location>
</feature>
<sequence>MEAIKEVSMRVDLHTHSTASDGQYRPRELVKMAKEHNLSLYALTDHDTIDGIAEARLAALQYDVNFIPGIEISTQLGEEIHILGLRIDETTPALIQACEEYKKSRLSRGQRIIDYLNSLGIPITRNDLPEKNDGSLGRPHFAQYLQQNGFVRTRQEAFDRYLNTPAFHAATDRKKPTPQEAISLIHSAGGKAFLAHPGLLKMGKRWQESLIVELCEAGLDGLEVYYFKHTKNQVAFYRRLAIQNHLLCSCGSDFHGESVKPDVPFGMEIDADIL</sequence>
<dbReference type="InterPro" id="IPR004013">
    <property type="entry name" value="PHP_dom"/>
</dbReference>
<reference evidence="2 3" key="2">
    <citation type="submission" date="2017-10" db="EMBL/GenBank/DDBJ databases">
        <authorList>
            <person name="Banno H."/>
            <person name="Chua N.-H."/>
        </authorList>
    </citation>
    <scope>NUCLEOTIDE SEQUENCE [LARGE SCALE GENOMIC DNA]</scope>
    <source>
        <strain evidence="2 3">JK623</strain>
    </source>
</reference>
<dbReference type="GO" id="GO:0004534">
    <property type="term" value="F:5'-3' RNA exonuclease activity"/>
    <property type="evidence" value="ECO:0007669"/>
    <property type="project" value="TreeGrafter"/>
</dbReference>
<protein>
    <submittedName>
        <fullName evidence="2">Phosphatase</fullName>
    </submittedName>
</protein>
<name>A0A2G3E2B6_9FIRM</name>
<dbReference type="PANTHER" id="PTHR42924:SF3">
    <property type="entry name" value="POLYMERASE_HISTIDINOL PHOSPHATASE N-TERMINAL DOMAIN-CONTAINING PROTEIN"/>
    <property type="match status" value="1"/>
</dbReference>
<dbReference type="InterPro" id="IPR003141">
    <property type="entry name" value="Pol/His_phosphatase_N"/>
</dbReference>
<dbReference type="Proteomes" id="UP000224563">
    <property type="component" value="Unassembled WGS sequence"/>
</dbReference>
<dbReference type="PANTHER" id="PTHR42924">
    <property type="entry name" value="EXONUCLEASE"/>
    <property type="match status" value="1"/>
</dbReference>
<dbReference type="AlphaFoldDB" id="A0A2G3E2B6"/>
<comment type="caution">
    <text evidence="2">The sequence shown here is derived from an EMBL/GenBank/DDBJ whole genome shotgun (WGS) entry which is preliminary data.</text>
</comment>
<keyword evidence="3" id="KW-1185">Reference proteome</keyword>
<dbReference type="GO" id="GO:0035312">
    <property type="term" value="F:5'-3' DNA exonuclease activity"/>
    <property type="evidence" value="ECO:0007669"/>
    <property type="project" value="TreeGrafter"/>
</dbReference>
<accession>A0A2G3E2B6</accession>
<evidence type="ECO:0000313" key="2">
    <source>
        <dbReference type="EMBL" id="PHU37427.1"/>
    </source>
</evidence>
<dbReference type="Pfam" id="PF02811">
    <property type="entry name" value="PHP"/>
    <property type="match status" value="1"/>
</dbReference>
<reference evidence="2 3" key="1">
    <citation type="submission" date="2017-10" db="EMBL/GenBank/DDBJ databases">
        <title>Resolving the taxonomy of Roseburia spp., Eubacterium rectale and Agathobacter spp. through phylogenomic analysis.</title>
        <authorList>
            <person name="Sheridan P.O."/>
            <person name="Walker A.W."/>
            <person name="Duncan S.H."/>
            <person name="Scott K.P."/>
            <person name="Toole P.W.O."/>
            <person name="Luis P."/>
            <person name="Flint H.J."/>
        </authorList>
    </citation>
    <scope>NUCLEOTIDE SEQUENCE [LARGE SCALE GENOMIC DNA]</scope>
    <source>
        <strain evidence="2 3">JK623</strain>
    </source>
</reference>
<proteinExistence type="predicted"/>
<dbReference type="InterPro" id="IPR016195">
    <property type="entry name" value="Pol/histidinol_Pase-like"/>
</dbReference>
<organism evidence="2 3">
    <name type="scientific">Agathobacter ruminis</name>
    <dbReference type="NCBI Taxonomy" id="1712665"/>
    <lineage>
        <taxon>Bacteria</taxon>
        <taxon>Bacillati</taxon>
        <taxon>Bacillota</taxon>
        <taxon>Clostridia</taxon>
        <taxon>Lachnospirales</taxon>
        <taxon>Lachnospiraceae</taxon>
        <taxon>Agathobacter</taxon>
    </lineage>
</organism>
<dbReference type="CDD" id="cd07438">
    <property type="entry name" value="PHP_HisPPase_AMP"/>
    <property type="match status" value="1"/>
</dbReference>
<dbReference type="SUPFAM" id="SSF89550">
    <property type="entry name" value="PHP domain-like"/>
    <property type="match status" value="1"/>
</dbReference>
<dbReference type="InterPro" id="IPR052018">
    <property type="entry name" value="PHP_domain"/>
</dbReference>
<dbReference type="SMART" id="SM00481">
    <property type="entry name" value="POLIIIAc"/>
    <property type="match status" value="1"/>
</dbReference>
<gene>
    <name evidence="2" type="ORF">CSX02_08175</name>
</gene>
<dbReference type="EMBL" id="PDYG01000056">
    <property type="protein sequence ID" value="PHU37427.1"/>
    <property type="molecule type" value="Genomic_DNA"/>
</dbReference>